<organism evidence="4 5">
    <name type="scientific">Methanothrix soehngenii (strain ATCC 5969 / DSM 3671 / JCM 10134 / NBRC 103675 / OCM 69 / GP-6)</name>
    <name type="common">Methanosaeta concilii</name>
    <dbReference type="NCBI Taxonomy" id="990316"/>
    <lineage>
        <taxon>Archaea</taxon>
        <taxon>Methanobacteriati</taxon>
        <taxon>Methanobacteriota</taxon>
        <taxon>Stenosarchaea group</taxon>
        <taxon>Methanomicrobia</taxon>
        <taxon>Methanotrichales</taxon>
        <taxon>Methanotrichaceae</taxon>
        <taxon>Methanothrix</taxon>
    </lineage>
</organism>
<evidence type="ECO:0000256" key="1">
    <source>
        <dbReference type="ARBA" id="ARBA00023159"/>
    </source>
</evidence>
<dbReference type="HOGENOM" id="CLU_680797_0_0_2"/>
<dbReference type="Gene3D" id="3.40.10.10">
    <property type="entry name" value="DNA Methylphosphotriester Repair Domain"/>
    <property type="match status" value="1"/>
</dbReference>
<dbReference type="EMBL" id="CP002565">
    <property type="protein sequence ID" value="AEB68298.1"/>
    <property type="molecule type" value="Genomic_DNA"/>
</dbReference>
<gene>
    <name evidence="4" type="ordered locus">MCON_1677</name>
</gene>
<dbReference type="GO" id="GO:0008168">
    <property type="term" value="F:methyltransferase activity"/>
    <property type="evidence" value="ECO:0007669"/>
    <property type="project" value="InterPro"/>
</dbReference>
<feature type="compositionally biased region" description="Acidic residues" evidence="2">
    <location>
        <begin position="312"/>
        <end position="322"/>
    </location>
</feature>
<dbReference type="GO" id="GO:0003677">
    <property type="term" value="F:DNA binding"/>
    <property type="evidence" value="ECO:0007669"/>
    <property type="project" value="InterPro"/>
</dbReference>
<dbReference type="STRING" id="990316.MCON_1677"/>
<feature type="compositionally biased region" description="Basic and acidic residues" evidence="2">
    <location>
        <begin position="230"/>
        <end position="248"/>
    </location>
</feature>
<dbReference type="GO" id="GO:0006355">
    <property type="term" value="P:regulation of DNA-templated transcription"/>
    <property type="evidence" value="ECO:0007669"/>
    <property type="project" value="InterPro"/>
</dbReference>
<accession>F4BUQ8</accession>
<feature type="domain" description="Ada DNA repair metal-binding" evidence="3">
    <location>
        <begin position="357"/>
        <end position="404"/>
    </location>
</feature>
<dbReference type="InterPro" id="IPR004026">
    <property type="entry name" value="Ada_DNA_repair_Zn-bd"/>
</dbReference>
<dbReference type="InterPro" id="IPR035451">
    <property type="entry name" value="Ada-like_dom_sf"/>
</dbReference>
<feature type="compositionally biased region" description="Acidic residues" evidence="2">
    <location>
        <begin position="283"/>
        <end position="296"/>
    </location>
</feature>
<dbReference type="KEGG" id="mcj:MCON_1677"/>
<dbReference type="GO" id="GO:0006281">
    <property type="term" value="P:DNA repair"/>
    <property type="evidence" value="ECO:0007669"/>
    <property type="project" value="InterPro"/>
</dbReference>
<dbReference type="AlphaFoldDB" id="F4BUQ8"/>
<evidence type="ECO:0000313" key="4">
    <source>
        <dbReference type="EMBL" id="AEB68298.1"/>
    </source>
</evidence>
<dbReference type="GO" id="GO:0008270">
    <property type="term" value="F:zinc ion binding"/>
    <property type="evidence" value="ECO:0007669"/>
    <property type="project" value="InterPro"/>
</dbReference>
<keyword evidence="1" id="KW-0010">Activator</keyword>
<dbReference type="Proteomes" id="UP000007807">
    <property type="component" value="Chromosome"/>
</dbReference>
<proteinExistence type="predicted"/>
<evidence type="ECO:0000259" key="3">
    <source>
        <dbReference type="Pfam" id="PF02805"/>
    </source>
</evidence>
<dbReference type="SUPFAM" id="SSF57884">
    <property type="entry name" value="Ada DNA repair protein, N-terminal domain (N-Ada 10)"/>
    <property type="match status" value="1"/>
</dbReference>
<name>F4BUQ8_METSG</name>
<dbReference type="InParanoid" id="F4BUQ8"/>
<keyword evidence="5" id="KW-1185">Reference proteome</keyword>
<feature type="compositionally biased region" description="Low complexity" evidence="2">
    <location>
        <begin position="324"/>
        <end position="343"/>
    </location>
</feature>
<protein>
    <recommendedName>
        <fullName evidence="3">Ada DNA repair metal-binding domain-containing protein</fullName>
    </recommendedName>
</protein>
<feature type="compositionally biased region" description="Basic and acidic residues" evidence="2">
    <location>
        <begin position="272"/>
        <end position="281"/>
    </location>
</feature>
<feature type="region of interest" description="Disordered" evidence="2">
    <location>
        <begin position="219"/>
        <end position="364"/>
    </location>
</feature>
<reference evidence="4 5" key="1">
    <citation type="journal article" date="2011" name="J. Bacteriol.">
        <title>Complete genome sequence of Methanosaeta concilii, a specialist in aceticlastic methanogenesis.</title>
        <authorList>
            <person name="Barber R.D."/>
            <person name="Zhang L."/>
            <person name="Harnack M."/>
            <person name="Olson M.V."/>
            <person name="Kaul R."/>
            <person name="Ingram-Smith C."/>
            <person name="Smith K.S."/>
        </authorList>
    </citation>
    <scope>NUCLEOTIDE SEQUENCE [LARGE SCALE GENOMIC DNA]</scope>
    <source>
        <strain evidence="5">ATCC 5969 / DSM 3671 / JCM 10134 / NBRC 103675 / OCM 69 / GP-6</strain>
    </source>
</reference>
<sequence>MALCSRLPCSGQFHKARISGLLLSTGNQGVGQLCLKKFRECGIAPILFPLILVLSSITGCIELGSQPQHASSAGGAAQQSEAWSGQLKMEIDPNLDIDLFSLRGNVVLTGNGTLPYLLLNATLRQGKASISSTKYLLMRLETNRDYSFEIAKNLELLPGNYTCTLEASGPGGILASENRRCSLAEDQEDLISKRISSGELISISDARALYAGRSLYRYESNEDEEEPEEDAGREGEKERKIERVESTKARALISSGEGLTTKLQAPEEAEQEDSKESKAEISAEGEDSRSEDENEADDRVADEFDASVGSGEDGDGAGDPELFDGSAGADADGGEASVSSVVVMDESDGKKESEGNFVGSSTSKKYHLPDCRYALKIKQENKVYFQSAEEAKSQGYLPCKSCHP</sequence>
<evidence type="ECO:0000256" key="2">
    <source>
        <dbReference type="SAM" id="MobiDB-lite"/>
    </source>
</evidence>
<evidence type="ECO:0000313" key="5">
    <source>
        <dbReference type="Proteomes" id="UP000007807"/>
    </source>
</evidence>
<dbReference type="Pfam" id="PF02805">
    <property type="entry name" value="Ada_Zn_binding"/>
    <property type="match status" value="1"/>
</dbReference>